<evidence type="ECO:0000256" key="1">
    <source>
        <dbReference type="ARBA" id="ARBA00010088"/>
    </source>
</evidence>
<comment type="caution">
    <text evidence="4">The sequence shown here is derived from an EMBL/GenBank/DDBJ whole genome shotgun (WGS) entry which is preliminary data.</text>
</comment>
<dbReference type="PRINTS" id="PR00793">
    <property type="entry name" value="PROAMNOPTASE"/>
</dbReference>
<evidence type="ECO:0000256" key="2">
    <source>
        <dbReference type="ARBA" id="ARBA00022801"/>
    </source>
</evidence>
<sequence>MAINMFTALMTRKSTQQKLAKALMITTPNGIVNERFIKVGGIDQWITIRGEDRRNPVLFFVHGGPGSTYSIFAPLLRSWEKYFTLVQWDQRGAGKTFHKNGKAGTGPLTFERLVQDGNEIAEFLRQYLGQPIILVGSSVGSITGTMMVKHRPDLFAAYVGTDQNSTPDASEISYQLTLEWLRASGNIRGVKAVEKLRARKGKLTAKEFTALHQWTIKANPTIPNMIMDIMLPAMLTSPDHTLGDLIDIFKGMNFSTDQLLNELMVSDLRALGARFEIPFFVFQGDTDAITPTAAAKAYFDALEAPHKEFVLIKQAGHLAAFARSEQFLNELLQRVRPLVIASVVGTK</sequence>
<reference evidence="4 5" key="1">
    <citation type="journal article" date="2021" name="Int. J. Syst. Evol. Microbiol.">
        <title>Reticulibacter mediterranei gen. nov., sp. nov., within the new family Reticulibacteraceae fam. nov., and Ktedonospora formicarum gen. nov., sp. nov., Ktedonobacter robiniae sp. nov., Dictyobacter formicarum sp. nov. and Dictyobacter arantiisoli sp. nov., belonging to the class Ktedonobacteria.</title>
        <authorList>
            <person name="Yabe S."/>
            <person name="Zheng Y."/>
            <person name="Wang C.M."/>
            <person name="Sakai Y."/>
            <person name="Abe K."/>
            <person name="Yokota A."/>
            <person name="Donadio S."/>
            <person name="Cavaletti L."/>
            <person name="Monciardini P."/>
        </authorList>
    </citation>
    <scope>NUCLEOTIDE SEQUENCE [LARGE SCALE GENOMIC DNA]</scope>
    <source>
        <strain evidence="4 5">SOSP1-30</strain>
    </source>
</reference>
<dbReference type="InterPro" id="IPR029058">
    <property type="entry name" value="AB_hydrolase_fold"/>
</dbReference>
<dbReference type="InterPro" id="IPR050228">
    <property type="entry name" value="Carboxylesterase_BioH"/>
</dbReference>
<comment type="similarity">
    <text evidence="1">Belongs to the peptidase S33 family.</text>
</comment>
<evidence type="ECO:0000313" key="4">
    <source>
        <dbReference type="EMBL" id="GHO51843.1"/>
    </source>
</evidence>
<dbReference type="InterPro" id="IPR002410">
    <property type="entry name" value="Peptidase_S33"/>
</dbReference>
<dbReference type="Pfam" id="PF00561">
    <property type="entry name" value="Abhydrolase_1"/>
    <property type="match status" value="1"/>
</dbReference>
<gene>
    <name evidence="4" type="ORF">KSB_03180</name>
</gene>
<feature type="domain" description="AB hydrolase-1" evidence="3">
    <location>
        <begin position="56"/>
        <end position="320"/>
    </location>
</feature>
<dbReference type="EMBL" id="BNJG01000001">
    <property type="protein sequence ID" value="GHO51843.1"/>
    <property type="molecule type" value="Genomic_DNA"/>
</dbReference>
<proteinExistence type="inferred from homology"/>
<evidence type="ECO:0000259" key="3">
    <source>
        <dbReference type="Pfam" id="PF00561"/>
    </source>
</evidence>
<dbReference type="InterPro" id="IPR000073">
    <property type="entry name" value="AB_hydrolase_1"/>
</dbReference>
<dbReference type="SUPFAM" id="SSF53474">
    <property type="entry name" value="alpha/beta-Hydrolases"/>
    <property type="match status" value="1"/>
</dbReference>
<dbReference type="PANTHER" id="PTHR43194">
    <property type="entry name" value="HYDROLASE ALPHA/BETA FOLD FAMILY"/>
    <property type="match status" value="1"/>
</dbReference>
<name>A0ABQ3UGN3_9CHLR</name>
<organism evidence="4 5">
    <name type="scientific">Ktedonobacter robiniae</name>
    <dbReference type="NCBI Taxonomy" id="2778365"/>
    <lineage>
        <taxon>Bacteria</taxon>
        <taxon>Bacillati</taxon>
        <taxon>Chloroflexota</taxon>
        <taxon>Ktedonobacteria</taxon>
        <taxon>Ktedonobacterales</taxon>
        <taxon>Ktedonobacteraceae</taxon>
        <taxon>Ktedonobacter</taxon>
    </lineage>
</organism>
<evidence type="ECO:0000313" key="5">
    <source>
        <dbReference type="Proteomes" id="UP000654345"/>
    </source>
</evidence>
<dbReference type="PANTHER" id="PTHR43194:SF2">
    <property type="entry name" value="PEROXISOMAL MEMBRANE PROTEIN LPX1"/>
    <property type="match status" value="1"/>
</dbReference>
<protein>
    <submittedName>
        <fullName evidence="4">Proline iminopeptidase</fullName>
    </submittedName>
</protein>
<keyword evidence="2" id="KW-0378">Hydrolase</keyword>
<keyword evidence="5" id="KW-1185">Reference proteome</keyword>
<dbReference type="Proteomes" id="UP000654345">
    <property type="component" value="Unassembled WGS sequence"/>
</dbReference>
<dbReference type="Gene3D" id="3.40.50.1820">
    <property type="entry name" value="alpha/beta hydrolase"/>
    <property type="match status" value="1"/>
</dbReference>
<accession>A0ABQ3UGN3</accession>
<dbReference type="RefSeq" id="WP_201368809.1">
    <property type="nucleotide sequence ID" value="NZ_BNJG01000001.1"/>
</dbReference>